<dbReference type="Pfam" id="PF00378">
    <property type="entry name" value="ECH_1"/>
    <property type="match status" value="1"/>
</dbReference>
<dbReference type="Gene3D" id="3.90.226.10">
    <property type="entry name" value="2-enoyl-CoA Hydratase, Chain A, domain 1"/>
    <property type="match status" value="1"/>
</dbReference>
<dbReference type="GO" id="GO:0006635">
    <property type="term" value="P:fatty acid beta-oxidation"/>
    <property type="evidence" value="ECO:0007669"/>
    <property type="project" value="TreeGrafter"/>
</dbReference>
<dbReference type="RefSeq" id="WP_052753882.1">
    <property type="nucleotide sequence ID" value="NZ_LBIA02000001.1"/>
</dbReference>
<evidence type="ECO:0000313" key="2">
    <source>
        <dbReference type="Proteomes" id="UP000034832"/>
    </source>
</evidence>
<gene>
    <name evidence="1" type="ORF">YH63_001540</name>
</gene>
<dbReference type="GO" id="GO:0016853">
    <property type="term" value="F:isomerase activity"/>
    <property type="evidence" value="ECO:0007669"/>
    <property type="project" value="UniProtKB-KW"/>
</dbReference>
<dbReference type="Proteomes" id="UP000034832">
    <property type="component" value="Unassembled WGS sequence"/>
</dbReference>
<dbReference type="EMBL" id="LBIA02000001">
    <property type="protein sequence ID" value="TKT70209.1"/>
    <property type="molecule type" value="Genomic_DNA"/>
</dbReference>
<dbReference type="InterPro" id="IPR001753">
    <property type="entry name" value="Enoyl-CoA_hydra/iso"/>
</dbReference>
<comment type="caution">
    <text evidence="1">The sequence shown here is derived from an EMBL/GenBank/DDBJ whole genome shotgun (WGS) entry which is preliminary data.</text>
</comment>
<reference evidence="1" key="1">
    <citation type="submission" date="2019-04" db="EMBL/GenBank/DDBJ databases">
        <title>Whole genome sequencing of cave bacteria.</title>
        <authorList>
            <person name="Gan H.M."/>
            <person name="Barton H."/>
            <person name="Savka M.A."/>
        </authorList>
    </citation>
    <scope>NUCLEOTIDE SEQUENCE [LARGE SCALE GENOMIC DNA]</scope>
    <source>
        <strain evidence="1">LC387</strain>
    </source>
</reference>
<protein>
    <submittedName>
        <fullName evidence="1">Enoyl-CoA hydratase/isomerase family protein</fullName>
    </submittedName>
</protein>
<dbReference type="OrthoDB" id="9777711at2"/>
<dbReference type="InterPro" id="IPR029045">
    <property type="entry name" value="ClpP/crotonase-like_dom_sf"/>
</dbReference>
<proteinExistence type="predicted"/>
<dbReference type="PANTHER" id="PTHR11941:SF54">
    <property type="entry name" value="ENOYL-COA HYDRATASE, MITOCHONDRIAL"/>
    <property type="match status" value="1"/>
</dbReference>
<dbReference type="SUPFAM" id="SSF52096">
    <property type="entry name" value="ClpP/crotonase"/>
    <property type="match status" value="1"/>
</dbReference>
<organism evidence="1 2">
    <name type="scientific">Afipia massiliensis</name>
    <dbReference type="NCBI Taxonomy" id="211460"/>
    <lineage>
        <taxon>Bacteria</taxon>
        <taxon>Pseudomonadati</taxon>
        <taxon>Pseudomonadota</taxon>
        <taxon>Alphaproteobacteria</taxon>
        <taxon>Hyphomicrobiales</taxon>
        <taxon>Nitrobacteraceae</taxon>
        <taxon>Afipia</taxon>
    </lineage>
</organism>
<dbReference type="CDD" id="cd06558">
    <property type="entry name" value="crotonase-like"/>
    <property type="match status" value="1"/>
</dbReference>
<dbReference type="PANTHER" id="PTHR11941">
    <property type="entry name" value="ENOYL-COA HYDRATASE-RELATED"/>
    <property type="match status" value="1"/>
</dbReference>
<dbReference type="AlphaFoldDB" id="A0A4U6BJB0"/>
<accession>A0A4U6BJB0</accession>
<keyword evidence="2" id="KW-1185">Reference proteome</keyword>
<sequence length="122" mass="13459">MSSFGTRCRFEADFKGQRTASTSCSANFTRLGFHPGFGLTVTLPELVGATRASMLMLTGSRIKGDEAYRIGLCDVLATQESLRDEAMKLAQEIAESSPLGVKSTRKTLRRGLIERLEEQLKR</sequence>
<name>A0A4U6BJB0_9BRAD</name>
<evidence type="ECO:0000313" key="1">
    <source>
        <dbReference type="EMBL" id="TKT70209.1"/>
    </source>
</evidence>